<dbReference type="PANTHER" id="PTHR33164:SF106">
    <property type="entry name" value="TRANSCRIPTIONAL REGULATORY PROTEIN"/>
    <property type="match status" value="1"/>
</dbReference>
<dbReference type="Proteomes" id="UP000663937">
    <property type="component" value="Chromosome"/>
</dbReference>
<evidence type="ECO:0000259" key="1">
    <source>
        <dbReference type="PROSITE" id="PS50995"/>
    </source>
</evidence>
<proteinExistence type="predicted"/>
<evidence type="ECO:0000313" key="3">
    <source>
        <dbReference type="Proteomes" id="UP000663937"/>
    </source>
</evidence>
<protein>
    <submittedName>
        <fullName evidence="2">MarR family transcriptional regulator</fullName>
    </submittedName>
</protein>
<accession>A0A8A4ZKX2</accession>
<name>A0A8A4ZKX2_9MICO</name>
<keyword evidence="3" id="KW-1185">Reference proteome</keyword>
<dbReference type="InterPro" id="IPR000835">
    <property type="entry name" value="HTH_MarR-typ"/>
</dbReference>
<dbReference type="RefSeq" id="WP_227425546.1">
    <property type="nucleotide sequence ID" value="NZ_CP071868.1"/>
</dbReference>
<dbReference type="SMART" id="SM00347">
    <property type="entry name" value="HTH_MARR"/>
    <property type="match status" value="1"/>
</dbReference>
<dbReference type="SUPFAM" id="SSF46785">
    <property type="entry name" value="Winged helix' DNA-binding domain"/>
    <property type="match status" value="1"/>
</dbReference>
<dbReference type="Gene3D" id="1.10.10.10">
    <property type="entry name" value="Winged helix-like DNA-binding domain superfamily/Winged helix DNA-binding domain"/>
    <property type="match status" value="1"/>
</dbReference>
<dbReference type="GO" id="GO:0006950">
    <property type="term" value="P:response to stress"/>
    <property type="evidence" value="ECO:0007669"/>
    <property type="project" value="TreeGrafter"/>
</dbReference>
<organism evidence="2 3">
    <name type="scientific">Pengzhenrongella sicca</name>
    <dbReference type="NCBI Taxonomy" id="2819238"/>
    <lineage>
        <taxon>Bacteria</taxon>
        <taxon>Bacillati</taxon>
        <taxon>Actinomycetota</taxon>
        <taxon>Actinomycetes</taxon>
        <taxon>Micrococcales</taxon>
        <taxon>Pengzhenrongella</taxon>
    </lineage>
</organism>
<gene>
    <name evidence="2" type="ORF">J4E96_09720</name>
</gene>
<dbReference type="KEGG" id="psic:J4E96_09720"/>
<sequence length="155" mass="16651">MGERDELVRELRLLSELDSTQTAVFQQAAAAQYGLGVTDMKALGIVLREGPRSAGELMSDLHLTSGAVTGVIGRLVTAGVARRESDPADGRKVIVTVDVAGLAARENVYLPIGDAFDELYAEYTVEQLRFLAAHLVRSTEITREQTAALHRGLGS</sequence>
<dbReference type="PROSITE" id="PS50995">
    <property type="entry name" value="HTH_MARR_2"/>
    <property type="match status" value="1"/>
</dbReference>
<evidence type="ECO:0000313" key="2">
    <source>
        <dbReference type="EMBL" id="QTE31167.1"/>
    </source>
</evidence>
<dbReference type="EMBL" id="CP071868">
    <property type="protein sequence ID" value="QTE31167.1"/>
    <property type="molecule type" value="Genomic_DNA"/>
</dbReference>
<dbReference type="InterPro" id="IPR036388">
    <property type="entry name" value="WH-like_DNA-bd_sf"/>
</dbReference>
<dbReference type="InterPro" id="IPR039422">
    <property type="entry name" value="MarR/SlyA-like"/>
</dbReference>
<dbReference type="Pfam" id="PF12802">
    <property type="entry name" value="MarR_2"/>
    <property type="match status" value="1"/>
</dbReference>
<dbReference type="GO" id="GO:0003700">
    <property type="term" value="F:DNA-binding transcription factor activity"/>
    <property type="evidence" value="ECO:0007669"/>
    <property type="project" value="InterPro"/>
</dbReference>
<dbReference type="PANTHER" id="PTHR33164">
    <property type="entry name" value="TRANSCRIPTIONAL REGULATOR, MARR FAMILY"/>
    <property type="match status" value="1"/>
</dbReference>
<feature type="domain" description="HTH marR-type" evidence="1">
    <location>
        <begin position="4"/>
        <end position="140"/>
    </location>
</feature>
<dbReference type="InterPro" id="IPR036390">
    <property type="entry name" value="WH_DNA-bd_sf"/>
</dbReference>
<reference evidence="2" key="1">
    <citation type="submission" date="2021-03" db="EMBL/GenBank/DDBJ databases">
        <title>Pengzhenrongella sicca gen. nov., sp. nov., a new member of suborder Micrococcineae isolated from High-Arctic tundra soil.</title>
        <authorList>
            <person name="Peng F."/>
        </authorList>
    </citation>
    <scope>NUCLEOTIDE SEQUENCE</scope>
    <source>
        <strain evidence="2">LRZ-2</strain>
    </source>
</reference>
<dbReference type="AlphaFoldDB" id="A0A8A4ZKX2"/>